<feature type="domain" description="DUF2268" evidence="1">
    <location>
        <begin position="97"/>
        <end position="287"/>
    </location>
</feature>
<dbReference type="GO" id="GO:0006508">
    <property type="term" value="P:proteolysis"/>
    <property type="evidence" value="ECO:0007669"/>
    <property type="project" value="UniProtKB-KW"/>
</dbReference>
<dbReference type="GO" id="GO:0008233">
    <property type="term" value="F:peptidase activity"/>
    <property type="evidence" value="ECO:0007669"/>
    <property type="project" value="UniProtKB-KW"/>
</dbReference>
<dbReference type="Proteomes" id="UP001553031">
    <property type="component" value="Unassembled WGS sequence"/>
</dbReference>
<organism evidence="2 3">
    <name type="scientific">Kocuria salsicia</name>
    <dbReference type="NCBI Taxonomy" id="664639"/>
    <lineage>
        <taxon>Bacteria</taxon>
        <taxon>Bacillati</taxon>
        <taxon>Actinomycetota</taxon>
        <taxon>Actinomycetes</taxon>
        <taxon>Micrococcales</taxon>
        <taxon>Micrococcaceae</taxon>
        <taxon>Kocuria</taxon>
    </lineage>
</organism>
<keyword evidence="3" id="KW-1185">Reference proteome</keyword>
<reference evidence="2 3" key="1">
    <citation type="submission" date="2024-06" db="EMBL/GenBank/DDBJ databases">
        <title>The Natural Products Discovery Center: Release of the First 8490 Sequenced Strains for Exploring Actinobacteria Biosynthetic Diversity.</title>
        <authorList>
            <person name="Kalkreuter E."/>
            <person name="Kautsar S.A."/>
            <person name="Yang D."/>
            <person name="Bader C.D."/>
            <person name="Teijaro C.N."/>
            <person name="Fluegel L."/>
            <person name="Davis C.M."/>
            <person name="Simpson J.R."/>
            <person name="Lauterbach L."/>
            <person name="Steele A.D."/>
            <person name="Gui C."/>
            <person name="Meng S."/>
            <person name="Li G."/>
            <person name="Viehrig K."/>
            <person name="Ye F."/>
            <person name="Su P."/>
            <person name="Kiefer A.F."/>
            <person name="Nichols A."/>
            <person name="Cepeda A.J."/>
            <person name="Yan W."/>
            <person name="Fan B."/>
            <person name="Jiang Y."/>
            <person name="Adhikari A."/>
            <person name="Zheng C.-J."/>
            <person name="Schuster L."/>
            <person name="Cowan T.M."/>
            <person name="Smanski M.J."/>
            <person name="Chevrette M.G."/>
            <person name="De Carvalho L.P.S."/>
            <person name="Shen B."/>
        </authorList>
    </citation>
    <scope>NUCLEOTIDE SEQUENCE [LARGE SCALE GENOMIC DNA]</scope>
    <source>
        <strain evidence="2 3">NPDC079179</strain>
    </source>
</reference>
<dbReference type="InterPro" id="IPR018728">
    <property type="entry name" value="DUF2268"/>
</dbReference>
<name>A0ABV3KGR3_9MICC</name>
<keyword evidence="2" id="KW-0645">Protease</keyword>
<dbReference type="Pfam" id="PF10026">
    <property type="entry name" value="DUF2268"/>
    <property type="match status" value="1"/>
</dbReference>
<proteinExistence type="predicted"/>
<sequence>MTVTMIDSPARMRAMVSSSPEDWQDAARRLWQPMAGMYFFIPGGPDLAAVHTQNFGFGPDAANDEILGAIDDLERADAWGRIERALDMGLRELASANPTLTVPDLKVLLVLGDPTNRHFMDEIRGLSAFGGISGYIAITVWPTKEVLDRLEGIALHELHHNVRYSPGGVVWEPQTVTVGEHVVAEGLADLFAVGLVGEQGFTHFVSQETRTSNAVLHRVGEGLAVTGMQDFAAWVLGDASARLFGATPVGLPTGAGYAAGARIVTAYLDATGQPAAAAVTTPAEEILAVSLSQLGLGMPTR</sequence>
<gene>
    <name evidence="2" type="ORF">AB0O96_09270</name>
</gene>
<dbReference type="EMBL" id="JBFBLL010000005">
    <property type="protein sequence ID" value="MEV8158379.1"/>
    <property type="molecule type" value="Genomic_DNA"/>
</dbReference>
<evidence type="ECO:0000313" key="3">
    <source>
        <dbReference type="Proteomes" id="UP001553031"/>
    </source>
</evidence>
<evidence type="ECO:0000313" key="2">
    <source>
        <dbReference type="EMBL" id="MEV8158379.1"/>
    </source>
</evidence>
<keyword evidence="2" id="KW-0378">Hydrolase</keyword>
<protein>
    <submittedName>
        <fullName evidence="2">DUF2268 domain-containing putative Zn-dependent protease</fullName>
    </submittedName>
</protein>
<comment type="caution">
    <text evidence="2">The sequence shown here is derived from an EMBL/GenBank/DDBJ whole genome shotgun (WGS) entry which is preliminary data.</text>
</comment>
<evidence type="ECO:0000259" key="1">
    <source>
        <dbReference type="Pfam" id="PF10026"/>
    </source>
</evidence>
<dbReference type="RefSeq" id="WP_222126510.1">
    <property type="nucleotide sequence ID" value="NZ_JBFBLL010000005.1"/>
</dbReference>
<accession>A0ABV3KGR3</accession>